<feature type="binding site" evidence="12">
    <location>
        <position position="226"/>
    </location>
    <ligand>
        <name>L-glutamine</name>
        <dbReference type="ChEBI" id="CHEBI:58359"/>
    </ligand>
</feature>
<comment type="subunit">
    <text evidence="12">Composed of two chains; the small (or glutamine) chain promotes the hydrolysis of glutamine to ammonia, which is used by the large (or ammonia) chain to synthesize carbamoyl phosphate. Tetramer of heterodimers (alpha,beta)4.</text>
</comment>
<comment type="catalytic activity">
    <reaction evidence="11 12">
        <text>L-glutamine + H2O = L-glutamate + NH4(+)</text>
        <dbReference type="Rhea" id="RHEA:15889"/>
        <dbReference type="ChEBI" id="CHEBI:15377"/>
        <dbReference type="ChEBI" id="CHEBI:28938"/>
        <dbReference type="ChEBI" id="CHEBI:29985"/>
        <dbReference type="ChEBI" id="CHEBI:58359"/>
    </reaction>
</comment>
<dbReference type="InterPro" id="IPR029062">
    <property type="entry name" value="Class_I_gatase-like"/>
</dbReference>
<evidence type="ECO:0000256" key="11">
    <source>
        <dbReference type="ARBA" id="ARBA00049285"/>
    </source>
</evidence>
<dbReference type="Pfam" id="PF00988">
    <property type="entry name" value="CPSase_sm_chain"/>
    <property type="match status" value="1"/>
</dbReference>
<dbReference type="Pfam" id="PF00117">
    <property type="entry name" value="GATase"/>
    <property type="match status" value="1"/>
</dbReference>
<feature type="binding site" evidence="12">
    <location>
        <position position="298"/>
    </location>
    <ligand>
        <name>L-glutamine</name>
        <dbReference type="ChEBI" id="CHEBI:58359"/>
    </ligand>
</feature>
<dbReference type="Gene3D" id="3.50.30.20">
    <property type="entry name" value="Carbamoyl-phosphate synthase small subunit, N-terminal domain"/>
    <property type="match status" value="1"/>
</dbReference>
<dbReference type="NCBIfam" id="TIGR01368">
    <property type="entry name" value="CPSaseIIsmall"/>
    <property type="match status" value="1"/>
</dbReference>
<evidence type="ECO:0000256" key="12">
    <source>
        <dbReference type="HAMAP-Rule" id="MF_01209"/>
    </source>
</evidence>
<accession>A0A4E0Q3J0</accession>
<comment type="caution">
    <text evidence="14">The sequence shown here is derived from an EMBL/GenBank/DDBJ whole genome shotgun (WGS) entry which is preliminary data.</text>
</comment>
<organism evidence="14 15">
    <name type="scientific">Methanolobus halotolerans</name>
    <dbReference type="NCBI Taxonomy" id="2052935"/>
    <lineage>
        <taxon>Archaea</taxon>
        <taxon>Methanobacteriati</taxon>
        <taxon>Methanobacteriota</taxon>
        <taxon>Stenosarchaea group</taxon>
        <taxon>Methanomicrobia</taxon>
        <taxon>Methanosarcinales</taxon>
        <taxon>Methanosarcinaceae</taxon>
        <taxon>Methanolobus</taxon>
    </lineage>
</organism>
<comment type="similarity">
    <text evidence="3 12">Belongs to the CarA family.</text>
</comment>
<dbReference type="InterPro" id="IPR050472">
    <property type="entry name" value="Anth_synth/Amidotransfase"/>
</dbReference>
<evidence type="ECO:0000256" key="9">
    <source>
        <dbReference type="ARBA" id="ARBA00022975"/>
    </source>
</evidence>
<dbReference type="FunFam" id="3.50.30.20:FF:000001">
    <property type="entry name" value="Carbamoyl-phosphate synthase small chain"/>
    <property type="match status" value="1"/>
</dbReference>
<dbReference type="UniPathway" id="UPA00068">
    <property type="reaction ID" value="UER00171"/>
</dbReference>
<dbReference type="NCBIfam" id="NF009475">
    <property type="entry name" value="PRK12838.1"/>
    <property type="match status" value="1"/>
</dbReference>
<dbReference type="PRINTS" id="PR00099">
    <property type="entry name" value="CPSGATASE"/>
</dbReference>
<feature type="active site" description="Nucleophile" evidence="12">
    <location>
        <position position="253"/>
    </location>
</feature>
<evidence type="ECO:0000256" key="4">
    <source>
        <dbReference type="ARBA" id="ARBA00022571"/>
    </source>
</evidence>
<dbReference type="EMBL" id="PGGK01000012">
    <property type="protein sequence ID" value="TGC08055.1"/>
    <property type="molecule type" value="Genomic_DNA"/>
</dbReference>
<feature type="binding site" evidence="12">
    <location>
        <position position="46"/>
    </location>
    <ligand>
        <name>L-glutamine</name>
        <dbReference type="ChEBI" id="CHEBI:58359"/>
    </ligand>
</feature>
<proteinExistence type="inferred from homology"/>
<sequence length="365" mass="40029">MKRAMLVLEDGTTIYGRGFGAVGETYGELVFNTSMTGYVESLTDPSYTGQILMSTYPLVGNYGVCNEDYESDSIKASGFVVKELCKTPSNWRSQMDLDTFMEQNGVPGIEGVDTRELTKRIREHGTLKCRIAVYGNEEPDIDSLIQRTIAQPGISECEVVDRVSTRTYKRVYDGQGPEIVVIDCGIKNSIIEQLKARNAGVLLVPFNSTSGEILNAGPDAVLISNGPGDPSTLKHTIATARELVGRVPLFGICLGHQIISLALGAKTYKLKFGHRGANHPVIDCETGRVFITSQNHGFAVDKDSLEGTGLEITMLNPNDWTVEGIRHRELNIHSIQFHPEAGPGPHDTHNLFDNMMTIINRSVSR</sequence>
<dbReference type="GO" id="GO:0005524">
    <property type="term" value="F:ATP binding"/>
    <property type="evidence" value="ECO:0007669"/>
    <property type="project" value="UniProtKB-UniRule"/>
</dbReference>
<dbReference type="PANTHER" id="PTHR43418">
    <property type="entry name" value="MULTIFUNCTIONAL TRYPTOPHAN BIOSYNTHESIS PROTEIN-RELATED"/>
    <property type="match status" value="1"/>
</dbReference>
<dbReference type="AlphaFoldDB" id="A0A4E0Q3J0"/>
<dbReference type="InterPro" id="IPR017926">
    <property type="entry name" value="GATASE"/>
</dbReference>
<dbReference type="Gene3D" id="3.40.50.880">
    <property type="match status" value="1"/>
</dbReference>
<keyword evidence="7 12" id="KW-0067">ATP-binding</keyword>
<name>A0A4E0Q3J0_9EURY</name>
<evidence type="ECO:0000256" key="8">
    <source>
        <dbReference type="ARBA" id="ARBA00022962"/>
    </source>
</evidence>
<dbReference type="PRINTS" id="PR00096">
    <property type="entry name" value="GATASE"/>
</dbReference>
<evidence type="ECO:0000256" key="1">
    <source>
        <dbReference type="ARBA" id="ARBA00004812"/>
    </source>
</evidence>
<comment type="function">
    <text evidence="12">Small subunit of the glutamine-dependent carbamoyl phosphate synthetase (CPSase). CPSase catalyzes the formation of carbamoyl phosphate from the ammonia moiety of glutamine, carbonate, and phosphate donated by ATP, constituting the first step of 2 biosynthetic pathways, one leading to arginine and/or urea and the other to pyrimidine nucleotides. The small subunit (glutamine amidotransferase) binds and cleaves glutamine to supply the large subunit with the substrate ammonia.</text>
</comment>
<dbReference type="GO" id="GO:0004359">
    <property type="term" value="F:glutaminase activity"/>
    <property type="evidence" value="ECO:0007669"/>
    <property type="project" value="RHEA"/>
</dbReference>
<feature type="active site" evidence="12">
    <location>
        <position position="338"/>
    </location>
</feature>
<feature type="domain" description="Carbamoyl-phosphate synthase small subunit N-terminal" evidence="13">
    <location>
        <begin position="2"/>
        <end position="132"/>
    </location>
</feature>
<dbReference type="InterPro" id="IPR006274">
    <property type="entry name" value="CarbamoylP_synth_ssu"/>
</dbReference>
<feature type="region of interest" description="CPSase" evidence="12">
    <location>
        <begin position="1"/>
        <end position="177"/>
    </location>
</feature>
<keyword evidence="6 12" id="KW-0547">Nucleotide-binding</keyword>
<dbReference type="GO" id="GO:0006207">
    <property type="term" value="P:'de novo' pyrimidine nucleobase biosynthetic process"/>
    <property type="evidence" value="ECO:0007669"/>
    <property type="project" value="InterPro"/>
</dbReference>
<evidence type="ECO:0000256" key="10">
    <source>
        <dbReference type="ARBA" id="ARBA00048816"/>
    </source>
</evidence>
<feature type="binding site" evidence="12">
    <location>
        <position position="228"/>
    </location>
    <ligand>
        <name>L-glutamine</name>
        <dbReference type="ChEBI" id="CHEBI:58359"/>
    </ligand>
</feature>
<dbReference type="HAMAP" id="MF_01209">
    <property type="entry name" value="CPSase_S_chain"/>
    <property type="match status" value="1"/>
</dbReference>
<dbReference type="PRINTS" id="PR00097">
    <property type="entry name" value="ANTSNTHASEII"/>
</dbReference>
<evidence type="ECO:0000256" key="2">
    <source>
        <dbReference type="ARBA" id="ARBA00005077"/>
    </source>
</evidence>
<keyword evidence="15" id="KW-1185">Reference proteome</keyword>
<keyword evidence="12" id="KW-0028">Amino-acid biosynthesis</keyword>
<dbReference type="GO" id="GO:0004088">
    <property type="term" value="F:carbamoyl-phosphate synthase (glutamine-hydrolyzing) activity"/>
    <property type="evidence" value="ECO:0007669"/>
    <property type="project" value="UniProtKB-UniRule"/>
</dbReference>
<reference evidence="14 15" key="1">
    <citation type="submission" date="2017-11" db="EMBL/GenBank/DDBJ databases">
        <title>Isolation and Characterization of Methanogenic Archaea from Saline Meromictic Lake at Siberia.</title>
        <authorList>
            <person name="Shen Y."/>
            <person name="Huang H.-H."/>
            <person name="Lai M.-C."/>
            <person name="Chen S.-C."/>
        </authorList>
    </citation>
    <scope>NUCLEOTIDE SEQUENCE [LARGE SCALE GENOMIC DNA]</scope>
    <source>
        <strain evidence="14 15">SY-01</strain>
    </source>
</reference>
<evidence type="ECO:0000313" key="14">
    <source>
        <dbReference type="EMBL" id="TGC08055.1"/>
    </source>
</evidence>
<dbReference type="InterPro" id="IPR036480">
    <property type="entry name" value="CarbP_synth_ssu_N_sf"/>
</dbReference>
<evidence type="ECO:0000256" key="6">
    <source>
        <dbReference type="ARBA" id="ARBA00022741"/>
    </source>
</evidence>
<comment type="catalytic activity">
    <reaction evidence="10 12">
        <text>hydrogencarbonate + L-glutamine + 2 ATP + H2O = carbamoyl phosphate + L-glutamate + 2 ADP + phosphate + 2 H(+)</text>
        <dbReference type="Rhea" id="RHEA:18633"/>
        <dbReference type="ChEBI" id="CHEBI:15377"/>
        <dbReference type="ChEBI" id="CHEBI:15378"/>
        <dbReference type="ChEBI" id="CHEBI:17544"/>
        <dbReference type="ChEBI" id="CHEBI:29985"/>
        <dbReference type="ChEBI" id="CHEBI:30616"/>
        <dbReference type="ChEBI" id="CHEBI:43474"/>
        <dbReference type="ChEBI" id="CHEBI:58228"/>
        <dbReference type="ChEBI" id="CHEBI:58359"/>
        <dbReference type="ChEBI" id="CHEBI:456216"/>
        <dbReference type="EC" id="6.3.5.5"/>
    </reaction>
</comment>
<comment type="pathway">
    <text evidence="2 12">Amino-acid biosynthesis; L-arginine biosynthesis; carbamoyl phosphate from bicarbonate: step 1/1.</text>
</comment>
<feature type="binding site" evidence="12">
    <location>
        <position position="254"/>
    </location>
    <ligand>
        <name>L-glutamine</name>
        <dbReference type="ChEBI" id="CHEBI:58359"/>
    </ligand>
</feature>
<dbReference type="GO" id="GO:0006526">
    <property type="term" value="P:L-arginine biosynthetic process"/>
    <property type="evidence" value="ECO:0007669"/>
    <property type="project" value="UniProtKB-UniRule"/>
</dbReference>
<gene>
    <name evidence="12" type="primary">carA</name>
    <name evidence="14" type="ORF">CUN85_10480</name>
</gene>
<dbReference type="GO" id="GO:0006541">
    <property type="term" value="P:glutamine metabolic process"/>
    <property type="evidence" value="ECO:0007669"/>
    <property type="project" value="InterPro"/>
</dbReference>
<feature type="binding site" evidence="12">
    <location>
        <position position="297"/>
    </location>
    <ligand>
        <name>L-glutamine</name>
        <dbReference type="ChEBI" id="CHEBI:58359"/>
    </ligand>
</feature>
<dbReference type="OrthoDB" id="7675at2157"/>
<dbReference type="SUPFAM" id="SSF52021">
    <property type="entry name" value="Carbamoyl phosphate synthetase, small subunit N-terminal domain"/>
    <property type="match status" value="1"/>
</dbReference>
<evidence type="ECO:0000259" key="13">
    <source>
        <dbReference type="SMART" id="SM01097"/>
    </source>
</evidence>
<dbReference type="CDD" id="cd01744">
    <property type="entry name" value="GATase1_CPSase"/>
    <property type="match status" value="1"/>
</dbReference>
<keyword evidence="4 12" id="KW-0055">Arginine biosynthesis</keyword>
<dbReference type="EC" id="6.3.5.5" evidence="12"/>
<dbReference type="PANTHER" id="PTHR43418:SF7">
    <property type="entry name" value="CARBAMOYL-PHOSPHATE SYNTHASE SMALL CHAIN"/>
    <property type="match status" value="1"/>
</dbReference>
<dbReference type="GO" id="GO:0044205">
    <property type="term" value="P:'de novo' UMP biosynthetic process"/>
    <property type="evidence" value="ECO:0007669"/>
    <property type="project" value="UniProtKB-UniRule"/>
</dbReference>
<dbReference type="SUPFAM" id="SSF52317">
    <property type="entry name" value="Class I glutamine amidotransferase-like"/>
    <property type="match status" value="1"/>
</dbReference>
<feature type="active site" evidence="12">
    <location>
        <position position="340"/>
    </location>
</feature>
<keyword evidence="9 12" id="KW-0665">Pyrimidine biosynthesis</keyword>
<dbReference type="SMART" id="SM01097">
    <property type="entry name" value="CPSase_sm_chain"/>
    <property type="match status" value="1"/>
</dbReference>
<feature type="binding site" evidence="12">
    <location>
        <position position="257"/>
    </location>
    <ligand>
        <name>L-glutamine</name>
        <dbReference type="ChEBI" id="CHEBI:58359"/>
    </ligand>
</feature>
<dbReference type="Proteomes" id="UP000297295">
    <property type="component" value="Unassembled WGS sequence"/>
</dbReference>
<feature type="binding site" evidence="12">
    <location>
        <position position="295"/>
    </location>
    <ligand>
        <name>L-glutamine</name>
        <dbReference type="ChEBI" id="CHEBI:58359"/>
    </ligand>
</feature>
<protein>
    <recommendedName>
        <fullName evidence="12">Carbamoyl phosphate synthase small chain</fullName>
        <ecNumber evidence="12">6.3.5.5</ecNumber>
    </recommendedName>
    <alternativeName>
        <fullName evidence="12">Carbamoyl phosphate synthetase glutamine chain</fullName>
    </alternativeName>
</protein>
<evidence type="ECO:0000313" key="15">
    <source>
        <dbReference type="Proteomes" id="UP000297295"/>
    </source>
</evidence>
<dbReference type="InterPro" id="IPR002474">
    <property type="entry name" value="CarbamoylP_synth_ssu_N"/>
</dbReference>
<dbReference type="UniPathway" id="UPA00070">
    <property type="reaction ID" value="UER00115"/>
</dbReference>
<keyword evidence="5 12" id="KW-0436">Ligase</keyword>
<evidence type="ECO:0000256" key="5">
    <source>
        <dbReference type="ARBA" id="ARBA00022598"/>
    </source>
</evidence>
<keyword evidence="8 12" id="KW-0315">Glutamine amidotransferase</keyword>
<dbReference type="PROSITE" id="PS51273">
    <property type="entry name" value="GATASE_TYPE_1"/>
    <property type="match status" value="1"/>
</dbReference>
<comment type="pathway">
    <text evidence="1 12">Pyrimidine metabolism; UMP biosynthesis via de novo pathway; (S)-dihydroorotate from bicarbonate: step 1/3.</text>
</comment>
<evidence type="ECO:0000256" key="7">
    <source>
        <dbReference type="ARBA" id="ARBA00022840"/>
    </source>
</evidence>
<evidence type="ECO:0000256" key="3">
    <source>
        <dbReference type="ARBA" id="ARBA00007800"/>
    </source>
</evidence>
<dbReference type="InterPro" id="IPR035686">
    <property type="entry name" value="CPSase_GATase1"/>
</dbReference>